<reference evidence="1 2" key="1">
    <citation type="submission" date="2014-11" db="EMBL/GenBank/DDBJ databases">
        <title>A Rickettsiales Symbiont of Amoebae With Ancient Features.</title>
        <authorList>
            <person name="Schulz F."/>
            <person name="Martijn J."/>
            <person name="Wascher F."/>
            <person name="Kostanjsek R."/>
            <person name="Ettema T.J."/>
            <person name="Horn M."/>
        </authorList>
    </citation>
    <scope>NUCLEOTIDE SEQUENCE [LARGE SCALE GENOMIC DNA]</scope>
    <source>
        <strain evidence="1 2">UWC36</strain>
    </source>
</reference>
<evidence type="ECO:0000313" key="2">
    <source>
        <dbReference type="Proteomes" id="UP000031258"/>
    </source>
</evidence>
<evidence type="ECO:0008006" key="3">
    <source>
        <dbReference type="Google" id="ProtNLM"/>
    </source>
</evidence>
<gene>
    <name evidence="1" type="ORF">NF27_DT01420</name>
</gene>
<protein>
    <recommendedName>
        <fullName evidence="3">Host attachment protein</fullName>
    </recommendedName>
</protein>
<accession>A0A0C1QMU4</accession>
<organism evidence="1 2">
    <name type="scientific">Candidatus Jidaibacter acanthamoebae</name>
    <dbReference type="NCBI Taxonomy" id="86105"/>
    <lineage>
        <taxon>Bacteria</taxon>
        <taxon>Pseudomonadati</taxon>
        <taxon>Pseudomonadota</taxon>
        <taxon>Alphaproteobacteria</taxon>
        <taxon>Rickettsiales</taxon>
        <taxon>Candidatus Midichloriaceae</taxon>
        <taxon>Candidatus Jidaibacter</taxon>
    </lineage>
</organism>
<sequence length="145" mass="16605">MEVIMSNKLIVIADAKNAIFYKAVGLKVTEQNSQINADDFNIEHKHPPRREGFNHVGSTPSHFFDPHSEFKNLERDEFCKEVVNHIDSVCNHEKFDELIIVAEPKTLGDIRSNLNPKLKTLVTREISKDLIHADKTSIENHIFSN</sequence>
<dbReference type="STRING" id="86105.NF27_DT01420"/>
<dbReference type="AlphaFoldDB" id="A0A0C1QMU4"/>
<comment type="caution">
    <text evidence="1">The sequence shown here is derived from an EMBL/GenBank/DDBJ whole genome shotgun (WGS) entry which is preliminary data.</text>
</comment>
<dbReference type="EMBL" id="JSWE01000096">
    <property type="protein sequence ID" value="KIE05368.1"/>
    <property type="molecule type" value="Genomic_DNA"/>
</dbReference>
<name>A0A0C1QMU4_9RICK</name>
<dbReference type="InterPro" id="IPR019291">
    <property type="entry name" value="Host_attachment_protein"/>
</dbReference>
<proteinExistence type="predicted"/>
<evidence type="ECO:0000313" key="1">
    <source>
        <dbReference type="EMBL" id="KIE05368.1"/>
    </source>
</evidence>
<keyword evidence="2" id="KW-1185">Reference proteome</keyword>
<dbReference type="Pfam" id="PF10116">
    <property type="entry name" value="Host_attach"/>
    <property type="match status" value="1"/>
</dbReference>
<dbReference type="Proteomes" id="UP000031258">
    <property type="component" value="Unassembled WGS sequence"/>
</dbReference>